<reference evidence="2" key="2">
    <citation type="submission" date="2021-09" db="EMBL/GenBank/DDBJ databases">
        <authorList>
            <person name="Jia N."/>
            <person name="Wang J."/>
            <person name="Shi W."/>
            <person name="Du L."/>
            <person name="Sun Y."/>
            <person name="Zhan W."/>
            <person name="Jiang J."/>
            <person name="Wang Q."/>
            <person name="Zhang B."/>
            <person name="Ji P."/>
            <person name="Sakyi L.B."/>
            <person name="Cui X."/>
            <person name="Yuan T."/>
            <person name="Jiang B."/>
            <person name="Yang W."/>
            <person name="Lam T.T.-Y."/>
            <person name="Chang Q."/>
            <person name="Ding S."/>
            <person name="Wang X."/>
            <person name="Zhu J."/>
            <person name="Ruan X."/>
            <person name="Zhao L."/>
            <person name="Wei J."/>
            <person name="Que T."/>
            <person name="Du C."/>
            <person name="Cheng J."/>
            <person name="Dai P."/>
            <person name="Han X."/>
            <person name="Huang E."/>
            <person name="Gao Y."/>
            <person name="Liu J."/>
            <person name="Shao H."/>
            <person name="Ye R."/>
            <person name="Li L."/>
            <person name="Wei W."/>
            <person name="Wang X."/>
            <person name="Wang C."/>
            <person name="Huo Q."/>
            <person name="Li W."/>
            <person name="Guo W."/>
            <person name="Chen H."/>
            <person name="Chen S."/>
            <person name="Zhou L."/>
            <person name="Zhou L."/>
            <person name="Ni X."/>
            <person name="Tian J."/>
            <person name="Zhou Y."/>
            <person name="Sheng Y."/>
            <person name="Liu T."/>
            <person name="Pan Y."/>
            <person name="Xia L."/>
            <person name="Li J."/>
            <person name="Zhao F."/>
            <person name="Cao W."/>
        </authorList>
    </citation>
    <scope>NUCLEOTIDE SEQUENCE</scope>
    <source>
        <strain evidence="2">Rsan-2018</strain>
        <tissue evidence="2">Larvae</tissue>
    </source>
</reference>
<sequence>MWVDNAQEDERPQEKSQPAFKMHDKRRPPATRLQTRERRDRPATCRSAYEPLRRPRSRGLCDQNGGNNIDVCYCCYNWNGRNRYF</sequence>
<feature type="compositionally biased region" description="Basic and acidic residues" evidence="1">
    <location>
        <begin position="34"/>
        <end position="43"/>
    </location>
</feature>
<keyword evidence="3" id="KW-1185">Reference proteome</keyword>
<organism evidence="2 3">
    <name type="scientific">Rhipicephalus sanguineus</name>
    <name type="common">Brown dog tick</name>
    <name type="synonym">Ixodes sanguineus</name>
    <dbReference type="NCBI Taxonomy" id="34632"/>
    <lineage>
        <taxon>Eukaryota</taxon>
        <taxon>Metazoa</taxon>
        <taxon>Ecdysozoa</taxon>
        <taxon>Arthropoda</taxon>
        <taxon>Chelicerata</taxon>
        <taxon>Arachnida</taxon>
        <taxon>Acari</taxon>
        <taxon>Parasitiformes</taxon>
        <taxon>Ixodida</taxon>
        <taxon>Ixodoidea</taxon>
        <taxon>Ixodidae</taxon>
        <taxon>Rhipicephalinae</taxon>
        <taxon>Rhipicephalus</taxon>
        <taxon>Rhipicephalus</taxon>
    </lineage>
</organism>
<comment type="caution">
    <text evidence="2">The sequence shown here is derived from an EMBL/GenBank/DDBJ whole genome shotgun (WGS) entry which is preliminary data.</text>
</comment>
<dbReference type="EMBL" id="JABSTV010001250">
    <property type="protein sequence ID" value="KAH7956232.1"/>
    <property type="molecule type" value="Genomic_DNA"/>
</dbReference>
<evidence type="ECO:0000313" key="2">
    <source>
        <dbReference type="EMBL" id="KAH7956232.1"/>
    </source>
</evidence>
<accession>A0A9D4PV71</accession>
<evidence type="ECO:0000256" key="1">
    <source>
        <dbReference type="SAM" id="MobiDB-lite"/>
    </source>
</evidence>
<feature type="region of interest" description="Disordered" evidence="1">
    <location>
        <begin position="1"/>
        <end position="64"/>
    </location>
</feature>
<protein>
    <submittedName>
        <fullName evidence="2">Uncharacterized protein</fullName>
    </submittedName>
</protein>
<dbReference type="Proteomes" id="UP000821837">
    <property type="component" value="Unassembled WGS sequence"/>
</dbReference>
<dbReference type="AlphaFoldDB" id="A0A9D4PV71"/>
<reference evidence="2" key="1">
    <citation type="journal article" date="2020" name="Cell">
        <title>Large-Scale Comparative Analyses of Tick Genomes Elucidate Their Genetic Diversity and Vector Capacities.</title>
        <authorList>
            <consortium name="Tick Genome and Microbiome Consortium (TIGMIC)"/>
            <person name="Jia N."/>
            <person name="Wang J."/>
            <person name="Shi W."/>
            <person name="Du L."/>
            <person name="Sun Y."/>
            <person name="Zhan W."/>
            <person name="Jiang J.F."/>
            <person name="Wang Q."/>
            <person name="Zhang B."/>
            <person name="Ji P."/>
            <person name="Bell-Sakyi L."/>
            <person name="Cui X.M."/>
            <person name="Yuan T.T."/>
            <person name="Jiang B.G."/>
            <person name="Yang W.F."/>
            <person name="Lam T.T."/>
            <person name="Chang Q.C."/>
            <person name="Ding S.J."/>
            <person name="Wang X.J."/>
            <person name="Zhu J.G."/>
            <person name="Ruan X.D."/>
            <person name="Zhao L."/>
            <person name="Wei J.T."/>
            <person name="Ye R.Z."/>
            <person name="Que T.C."/>
            <person name="Du C.H."/>
            <person name="Zhou Y.H."/>
            <person name="Cheng J.X."/>
            <person name="Dai P.F."/>
            <person name="Guo W.B."/>
            <person name="Han X.H."/>
            <person name="Huang E.J."/>
            <person name="Li L.F."/>
            <person name="Wei W."/>
            <person name="Gao Y.C."/>
            <person name="Liu J.Z."/>
            <person name="Shao H.Z."/>
            <person name="Wang X."/>
            <person name="Wang C.C."/>
            <person name="Yang T.C."/>
            <person name="Huo Q.B."/>
            <person name="Li W."/>
            <person name="Chen H.Y."/>
            <person name="Chen S.E."/>
            <person name="Zhou L.G."/>
            <person name="Ni X.B."/>
            <person name="Tian J.H."/>
            <person name="Sheng Y."/>
            <person name="Liu T."/>
            <person name="Pan Y.S."/>
            <person name="Xia L.Y."/>
            <person name="Li J."/>
            <person name="Zhao F."/>
            <person name="Cao W.C."/>
        </authorList>
    </citation>
    <scope>NUCLEOTIDE SEQUENCE</scope>
    <source>
        <strain evidence="2">Rsan-2018</strain>
    </source>
</reference>
<gene>
    <name evidence="2" type="ORF">HPB52_007341</name>
</gene>
<name>A0A9D4PV71_RHISA</name>
<proteinExistence type="predicted"/>
<evidence type="ECO:0000313" key="3">
    <source>
        <dbReference type="Proteomes" id="UP000821837"/>
    </source>
</evidence>